<sequence>MSNPANPCKHPWTPLTYSKSDEVVNVRITKSTRVQDYELHVPILRHYSGYFRTKLSETNGAGRRPDVILEVDSPAAFDAFTIWLYQGTLTRAVFGLRSDTPALQNAVVDKFVARLISDDAVPYDIVAYLETHALDSKLDELILDIVKHCGKKGEMKDWAASFSPASFQKVYVWKGEKTNVVEYLEGKIVCGKWHVHPEADERDGDVFWFDPPVRKAGGLQ</sequence>
<protein>
    <recommendedName>
        <fullName evidence="1">BTB domain-containing protein</fullName>
    </recommendedName>
</protein>
<comment type="caution">
    <text evidence="2">The sequence shown here is derived from an EMBL/GenBank/DDBJ whole genome shotgun (WGS) entry which is preliminary data.</text>
</comment>
<accession>A0A8K0VY48</accession>
<organism evidence="2 3">
    <name type="scientific">Paraphoma chrysanthemicola</name>
    <dbReference type="NCBI Taxonomy" id="798071"/>
    <lineage>
        <taxon>Eukaryota</taxon>
        <taxon>Fungi</taxon>
        <taxon>Dikarya</taxon>
        <taxon>Ascomycota</taxon>
        <taxon>Pezizomycotina</taxon>
        <taxon>Dothideomycetes</taxon>
        <taxon>Pleosporomycetidae</taxon>
        <taxon>Pleosporales</taxon>
        <taxon>Pleosporineae</taxon>
        <taxon>Phaeosphaeriaceae</taxon>
        <taxon>Paraphoma</taxon>
    </lineage>
</organism>
<evidence type="ECO:0000259" key="1">
    <source>
        <dbReference type="PROSITE" id="PS50097"/>
    </source>
</evidence>
<dbReference type="PROSITE" id="PS50097">
    <property type="entry name" value="BTB"/>
    <property type="match status" value="1"/>
</dbReference>
<dbReference type="OrthoDB" id="3765804at2759"/>
<gene>
    <name evidence="2" type="ORF">FB567DRAFT_603344</name>
</gene>
<evidence type="ECO:0000313" key="2">
    <source>
        <dbReference type="EMBL" id="KAH7086396.1"/>
    </source>
</evidence>
<feature type="domain" description="BTB" evidence="1">
    <location>
        <begin position="20"/>
        <end position="93"/>
    </location>
</feature>
<dbReference type="EMBL" id="JAGMVJ010000011">
    <property type="protein sequence ID" value="KAH7086396.1"/>
    <property type="molecule type" value="Genomic_DNA"/>
</dbReference>
<dbReference type="InterPro" id="IPR000210">
    <property type="entry name" value="BTB/POZ_dom"/>
</dbReference>
<dbReference type="Proteomes" id="UP000813461">
    <property type="component" value="Unassembled WGS sequence"/>
</dbReference>
<proteinExistence type="predicted"/>
<keyword evidence="3" id="KW-1185">Reference proteome</keyword>
<evidence type="ECO:0000313" key="3">
    <source>
        <dbReference type="Proteomes" id="UP000813461"/>
    </source>
</evidence>
<dbReference type="CDD" id="cd18186">
    <property type="entry name" value="BTB_POZ_ZBTB_KLHL-like"/>
    <property type="match status" value="1"/>
</dbReference>
<dbReference type="AlphaFoldDB" id="A0A8K0VY48"/>
<reference evidence="2" key="1">
    <citation type="journal article" date="2021" name="Nat. Commun.">
        <title>Genetic determinants of endophytism in the Arabidopsis root mycobiome.</title>
        <authorList>
            <person name="Mesny F."/>
            <person name="Miyauchi S."/>
            <person name="Thiergart T."/>
            <person name="Pickel B."/>
            <person name="Atanasova L."/>
            <person name="Karlsson M."/>
            <person name="Huettel B."/>
            <person name="Barry K.W."/>
            <person name="Haridas S."/>
            <person name="Chen C."/>
            <person name="Bauer D."/>
            <person name="Andreopoulos W."/>
            <person name="Pangilinan J."/>
            <person name="LaButti K."/>
            <person name="Riley R."/>
            <person name="Lipzen A."/>
            <person name="Clum A."/>
            <person name="Drula E."/>
            <person name="Henrissat B."/>
            <person name="Kohler A."/>
            <person name="Grigoriev I.V."/>
            <person name="Martin F.M."/>
            <person name="Hacquard S."/>
        </authorList>
    </citation>
    <scope>NUCLEOTIDE SEQUENCE</scope>
    <source>
        <strain evidence="2">MPI-SDFR-AT-0120</strain>
    </source>
</reference>
<name>A0A8K0VY48_9PLEO</name>